<evidence type="ECO:0000259" key="8">
    <source>
        <dbReference type="PROSITE" id="PS50156"/>
    </source>
</evidence>
<feature type="transmembrane region" description="Helical" evidence="7">
    <location>
        <begin position="599"/>
        <end position="619"/>
    </location>
</feature>
<feature type="transmembrane region" description="Helical" evidence="7">
    <location>
        <begin position="341"/>
        <end position="362"/>
    </location>
</feature>
<feature type="transmembrane region" description="Helical" evidence="7">
    <location>
        <begin position="696"/>
        <end position="720"/>
    </location>
</feature>
<dbReference type="InterPro" id="IPR004869">
    <property type="entry name" value="MMPL_dom"/>
</dbReference>
<dbReference type="SUPFAM" id="SSF82866">
    <property type="entry name" value="Multidrug efflux transporter AcrB transmembrane domain"/>
    <property type="match status" value="2"/>
</dbReference>
<organism evidence="9 10">
    <name type="scientific">Acidianus hospitalis</name>
    <dbReference type="NCBI Taxonomy" id="563177"/>
    <lineage>
        <taxon>Archaea</taxon>
        <taxon>Thermoproteota</taxon>
        <taxon>Thermoprotei</taxon>
        <taxon>Sulfolobales</taxon>
        <taxon>Sulfolobaceae</taxon>
        <taxon>Acidianus</taxon>
    </lineage>
</organism>
<keyword evidence="5 7" id="KW-1133">Transmembrane helix</keyword>
<keyword evidence="6 7" id="KW-0472">Membrane</keyword>
<dbReference type="Gene3D" id="1.20.1640.10">
    <property type="entry name" value="Multidrug efflux transporter AcrB transmembrane domain"/>
    <property type="match status" value="2"/>
</dbReference>
<dbReference type="InterPro" id="IPR050545">
    <property type="entry name" value="Mycobact_MmpL"/>
</dbReference>
<keyword evidence="4 7" id="KW-0812">Transmembrane</keyword>
<feature type="transmembrane region" description="Helical" evidence="7">
    <location>
        <begin position="726"/>
        <end position="748"/>
    </location>
</feature>
<accession>A0A2T9X1U9</accession>
<evidence type="ECO:0000256" key="7">
    <source>
        <dbReference type="SAM" id="Phobius"/>
    </source>
</evidence>
<dbReference type="Proteomes" id="UP000245638">
    <property type="component" value="Unassembled WGS sequence"/>
</dbReference>
<evidence type="ECO:0000313" key="10">
    <source>
        <dbReference type="Proteomes" id="UP000245638"/>
    </source>
</evidence>
<evidence type="ECO:0000313" key="9">
    <source>
        <dbReference type="EMBL" id="PVU74078.1"/>
    </source>
</evidence>
<dbReference type="Pfam" id="PF03176">
    <property type="entry name" value="MMPL"/>
    <property type="match status" value="2"/>
</dbReference>
<comment type="similarity">
    <text evidence="2">Belongs to the resistance-nodulation-cell division (RND) (TC 2.A.6) family. MmpL subfamily.</text>
</comment>
<dbReference type="PROSITE" id="PS50156">
    <property type="entry name" value="SSD"/>
    <property type="match status" value="2"/>
</dbReference>
<dbReference type="PANTHER" id="PTHR33406:SF6">
    <property type="entry name" value="MEMBRANE PROTEIN YDGH-RELATED"/>
    <property type="match status" value="1"/>
</dbReference>
<feature type="transmembrane region" description="Helical" evidence="7">
    <location>
        <begin position="626"/>
        <end position="647"/>
    </location>
</feature>
<feature type="transmembrane region" description="Helical" evidence="7">
    <location>
        <begin position="241"/>
        <end position="259"/>
    </location>
</feature>
<feature type="transmembrane region" description="Helical" evidence="7">
    <location>
        <begin position="266"/>
        <end position="290"/>
    </location>
</feature>
<evidence type="ECO:0000256" key="1">
    <source>
        <dbReference type="ARBA" id="ARBA00004651"/>
    </source>
</evidence>
<evidence type="ECO:0000256" key="6">
    <source>
        <dbReference type="ARBA" id="ARBA00023136"/>
    </source>
</evidence>
<feature type="domain" description="SSD" evidence="8">
    <location>
        <begin position="624"/>
        <end position="755"/>
    </location>
</feature>
<proteinExistence type="inferred from homology"/>
<feature type="transmembrane region" description="Helical" evidence="7">
    <location>
        <begin position="427"/>
        <end position="448"/>
    </location>
</feature>
<evidence type="ECO:0000256" key="2">
    <source>
        <dbReference type="ARBA" id="ARBA00010157"/>
    </source>
</evidence>
<comment type="caution">
    <text evidence="9">The sequence shown here is derived from an EMBL/GenBank/DDBJ whole genome shotgun (WGS) entry which is preliminary data.</text>
</comment>
<name>A0A2T9X1U9_9CREN</name>
<evidence type="ECO:0000256" key="4">
    <source>
        <dbReference type="ARBA" id="ARBA00022692"/>
    </source>
</evidence>
<reference evidence="9 10" key="1">
    <citation type="journal article" date="2015" name="Appl. Environ. Microbiol.">
        <title>Nanoarchaeota, Their Sulfolobales Host, and Nanoarchaeota Virus Distribution across Yellowstone National Park Hot Springs.</title>
        <authorList>
            <person name="Munson-McGee J.H."/>
            <person name="Field E.K."/>
            <person name="Bateson M."/>
            <person name="Rooney C."/>
            <person name="Stepanauskas R."/>
            <person name="Young M.J."/>
        </authorList>
    </citation>
    <scope>NUCLEOTIDE SEQUENCE [LARGE SCALE GENOMIC DNA]</scope>
    <source>
        <strain evidence="9">SCGC AC-742_N10</strain>
    </source>
</reference>
<feature type="transmembrane region" description="Helical" evidence="7">
    <location>
        <begin position="368"/>
        <end position="391"/>
    </location>
</feature>
<dbReference type="GO" id="GO:0005886">
    <property type="term" value="C:plasma membrane"/>
    <property type="evidence" value="ECO:0007669"/>
    <property type="project" value="UniProtKB-SubCell"/>
</dbReference>
<feature type="domain" description="SSD" evidence="8">
    <location>
        <begin position="266"/>
        <end position="406"/>
    </location>
</feature>
<feature type="transmembrane region" description="Helical" evidence="7">
    <location>
        <begin position="302"/>
        <end position="320"/>
    </location>
</feature>
<keyword evidence="3" id="KW-1003">Cell membrane</keyword>
<evidence type="ECO:0000256" key="5">
    <source>
        <dbReference type="ARBA" id="ARBA00022989"/>
    </source>
</evidence>
<protein>
    <submittedName>
        <fullName evidence="9">Antibiotic transport-associated protein</fullName>
    </submittedName>
</protein>
<comment type="subcellular location">
    <subcellularLocation>
        <location evidence="1">Cell membrane</location>
        <topology evidence="1">Multi-pass membrane protein</topology>
    </subcellularLocation>
</comment>
<dbReference type="AlphaFoldDB" id="A0A2T9X1U9"/>
<sequence length="766" mass="84260">MNRKLVIVLWIIGVLIAVLLSSQSSNYLNYNENTTIPSSYPAAKAQELLSEYFHGGNVNNSIDVVLINSTPQEVYKAVKIIDEIDGVCKTESIINAYLAYDEILGKEINYSGYKIIEENKGNISSQELKEEISQYLHIPIYYTCLFNVSPQNLLTRNETVFFLITPPAQFTSTYEAKNVSVIFVYTKYCPNYNFKNGTYPDGVISCQIQSKLSKCGFNNFYLTGPAPLVQELSSSESQRQAITFALVFIALLLITGIYFRSVIAPIITLSIIALSVIFGMAIVTLVGKFYHPVDFQVIEPMISVLLGIGTDYSVFLLSRFKEELSKGRNKEEAMEISVKTSGKAILISGSAVTLVFLSLSFIPYLHTWGLTIGFSVPITVLIAVSLLPIIYGKIGSKIFWPSHLSFSENKSLGNIARITMRKPKTTLAISVIIGLIALAFILSVPLSLDFTSGLPNIPAVKGLKILENAFGQSFVNPVLIVFNESKTVMNSTYVNTSLLIQIAKIEENISKLSGVKQLIGPVPCNFNGTITPEILNQIRENLGTNNKTLLVTVIMNYGTYTQQAQKLVLTIQKIVNPYHGYVGGTTASVIDALDYLLPYYEMLIIILPIILVISLAVFLRSIKISIGAVGTILLSITLSLAIIYLFFRSANGILFFIPITIFVLMIGLGNDYSIFILTRVKEEIEKERSIESIVRAISISAGAVTALGVILAASFGVLAIDPIKPIAELGIGIAIAALLDTFIIRIFIYPAILKIALKLNETIKRK</sequence>
<evidence type="ECO:0000256" key="3">
    <source>
        <dbReference type="ARBA" id="ARBA00022475"/>
    </source>
</evidence>
<feature type="transmembrane region" description="Helical" evidence="7">
    <location>
        <begin position="653"/>
        <end position="675"/>
    </location>
</feature>
<gene>
    <name evidence="9" type="ORF">DDW13_08920</name>
</gene>
<dbReference type="InterPro" id="IPR000731">
    <property type="entry name" value="SSD"/>
</dbReference>
<dbReference type="EMBL" id="QEFD01000234">
    <property type="protein sequence ID" value="PVU74078.1"/>
    <property type="molecule type" value="Genomic_DNA"/>
</dbReference>
<dbReference type="PANTHER" id="PTHR33406">
    <property type="entry name" value="MEMBRANE PROTEIN MJ1562-RELATED"/>
    <property type="match status" value="1"/>
</dbReference>